<evidence type="ECO:0000256" key="2">
    <source>
        <dbReference type="ARBA" id="ARBA00022833"/>
    </source>
</evidence>
<accession>W5TGK9</accession>
<dbReference type="InterPro" id="IPR002125">
    <property type="entry name" value="CMP_dCMP_dom"/>
</dbReference>
<dbReference type="STRING" id="1415166.NONO_c15500"/>
<dbReference type="PROSITE" id="PS00903">
    <property type="entry name" value="CYT_DCMP_DEAMINASES_1"/>
    <property type="match status" value="1"/>
</dbReference>
<dbReference type="RefSeq" id="WP_025347864.1">
    <property type="nucleotide sequence ID" value="NZ_CP006850.1"/>
</dbReference>
<dbReference type="eggNOG" id="COG0590">
    <property type="taxonomic scope" value="Bacteria"/>
</dbReference>
<dbReference type="HOGENOM" id="CLU_025810_5_3_11"/>
<dbReference type="GO" id="GO:0016787">
    <property type="term" value="F:hydrolase activity"/>
    <property type="evidence" value="ECO:0007669"/>
    <property type="project" value="InterPro"/>
</dbReference>
<keyword evidence="2" id="KW-0862">Zinc</keyword>
<keyword evidence="5" id="KW-1185">Reference proteome</keyword>
<dbReference type="Proteomes" id="UP000019150">
    <property type="component" value="Chromosome"/>
</dbReference>
<organism evidence="4 5">
    <name type="scientific">Nocardia nova SH22a</name>
    <dbReference type="NCBI Taxonomy" id="1415166"/>
    <lineage>
        <taxon>Bacteria</taxon>
        <taxon>Bacillati</taxon>
        <taxon>Actinomycetota</taxon>
        <taxon>Actinomycetes</taxon>
        <taxon>Mycobacteriales</taxon>
        <taxon>Nocardiaceae</taxon>
        <taxon>Nocardia</taxon>
    </lineage>
</organism>
<evidence type="ECO:0000259" key="3">
    <source>
        <dbReference type="PROSITE" id="PS51747"/>
    </source>
</evidence>
<dbReference type="PATRIC" id="fig|1415166.3.peg.1576"/>
<dbReference type="GO" id="GO:0008270">
    <property type="term" value="F:zinc ion binding"/>
    <property type="evidence" value="ECO:0007669"/>
    <property type="project" value="InterPro"/>
</dbReference>
<keyword evidence="1" id="KW-0479">Metal-binding</keyword>
<dbReference type="PROSITE" id="PS51747">
    <property type="entry name" value="CYT_DCMP_DEAMINASES_2"/>
    <property type="match status" value="1"/>
</dbReference>
<dbReference type="AlphaFoldDB" id="W5TGK9"/>
<evidence type="ECO:0000256" key="1">
    <source>
        <dbReference type="ARBA" id="ARBA00022723"/>
    </source>
</evidence>
<dbReference type="Gene3D" id="3.40.140.10">
    <property type="entry name" value="Cytidine Deaminase, domain 2"/>
    <property type="match status" value="1"/>
</dbReference>
<dbReference type="SUPFAM" id="SSF53927">
    <property type="entry name" value="Cytidine deaminase-like"/>
    <property type="match status" value="1"/>
</dbReference>
<dbReference type="PANTHER" id="PTHR11079:SF162">
    <property type="entry name" value="RIBOFLAVIN BIOSYNTHESIS PROTEIN PYRD, CHLOROPLASTIC"/>
    <property type="match status" value="1"/>
</dbReference>
<protein>
    <submittedName>
        <fullName evidence="4">Putative cytosine deaminase</fullName>
    </submittedName>
</protein>
<dbReference type="InterPro" id="IPR016193">
    <property type="entry name" value="Cytidine_deaminase-like"/>
</dbReference>
<evidence type="ECO:0000313" key="5">
    <source>
        <dbReference type="Proteomes" id="UP000019150"/>
    </source>
</evidence>
<feature type="domain" description="CMP/dCMP-type deaminase" evidence="3">
    <location>
        <begin position="6"/>
        <end position="126"/>
    </location>
</feature>
<dbReference type="CDD" id="cd01285">
    <property type="entry name" value="nucleoside_deaminase"/>
    <property type="match status" value="1"/>
</dbReference>
<evidence type="ECO:0000313" key="4">
    <source>
        <dbReference type="EMBL" id="AHH16351.1"/>
    </source>
</evidence>
<gene>
    <name evidence="4" type="ORF">NONO_c15500</name>
</gene>
<dbReference type="KEGG" id="nno:NONO_c15500"/>
<dbReference type="Pfam" id="PF00383">
    <property type="entry name" value="dCMP_cyt_deam_1"/>
    <property type="match status" value="1"/>
</dbReference>
<name>W5TGK9_9NOCA</name>
<proteinExistence type="predicted"/>
<reference evidence="4 5" key="1">
    <citation type="journal article" date="2014" name="Appl. Environ. Microbiol.">
        <title>Insights into the Microbial Degradation of Rubber and Gutta-Percha by Analysis of the Complete Genome of Nocardia nova SH22a.</title>
        <authorList>
            <person name="Luo Q."/>
            <person name="Hiessl S."/>
            <person name="Poehlein A."/>
            <person name="Daniel R."/>
            <person name="Steinbuchel A."/>
        </authorList>
    </citation>
    <scope>NUCLEOTIDE SEQUENCE [LARGE SCALE GENOMIC DNA]</scope>
    <source>
        <strain evidence="4">SH22a</strain>
    </source>
</reference>
<sequence length="168" mass="17276">MSGDTELDTGLLRKAIALGEEAGRRGNRPFGAVIATSDGVVLAEGRNEVAESGTVTAHAELTALTAAGRLPDLADATVYASGEPCPMCSAAMVWAGVSRIVFAAAEPDFGAIIGGHPRFTLRCAQVVAASDAEIEVSGPHLGEEALAPFVRYADKLRESGTDGRGPVR</sequence>
<dbReference type="InterPro" id="IPR016192">
    <property type="entry name" value="APOBEC/CMP_deaminase_Zn-bd"/>
</dbReference>
<dbReference type="PANTHER" id="PTHR11079">
    <property type="entry name" value="CYTOSINE DEAMINASE FAMILY MEMBER"/>
    <property type="match status" value="1"/>
</dbReference>
<dbReference type="OrthoDB" id="9802676at2"/>
<dbReference type="EMBL" id="CP006850">
    <property type="protein sequence ID" value="AHH16351.1"/>
    <property type="molecule type" value="Genomic_DNA"/>
</dbReference>